<dbReference type="EMBL" id="CP069031">
    <property type="protein sequence ID" value="QRC98923.1"/>
    <property type="molecule type" value="Genomic_DNA"/>
</dbReference>
<dbReference type="VEuPathDB" id="FungiDB:JI435_062820"/>
<proteinExistence type="predicted"/>
<name>A0A7U2I211_PHANO</name>
<reference evidence="2" key="1">
    <citation type="journal article" date="2021" name="BMC Genomics">
        <title>Chromosome-level genome assembly and manually-curated proteome of model necrotroph Parastagonospora nodorum Sn15 reveals a genome-wide trove of candidate effector homologs, and redundancy of virulence-related functions within an accessory chromosome.</title>
        <authorList>
            <person name="Bertazzoni S."/>
            <person name="Jones D.A.B."/>
            <person name="Phan H.T."/>
            <person name="Tan K.-C."/>
            <person name="Hane J.K."/>
        </authorList>
    </citation>
    <scope>NUCLEOTIDE SEQUENCE [LARGE SCALE GENOMIC DNA]</scope>
    <source>
        <strain evidence="2">SN15 / ATCC MYA-4574 / FGSC 10173)</strain>
    </source>
</reference>
<accession>A0A7U2I211</accession>
<sequence>MFADLARRGLTHPNTVAYVKRAVYTNQDPSTRLEDVEIPTWGVVLLYVSVWIALVGVTMVSYMINQVITTLCMVESPVAAITVSPSTHEVADKEEKEGLLENGPTITLVNQKPITSSIRGTIKHLAAHAGRFARFRGYRIHVLHAILFSLVSTFLSAALPLVPGQGIVVAALSGAAVANVHAAWTHKVVSLPTEKSFMQRLPSKASWKTLALPAAIESAMPTISLYLTIGVAMLMSLHKLDGENVAEYSGKQVACLAVRMLVTVVFAITCTLFLCLPANVTLVRIEASILPEDEDTIVPFDRTFGGKVVSQMMGGSGKVSFLEAWRSFNWEARRRLIKLFVKGFFIIMGMLLVVSHVLVAEAFVVMGPAMGKVLSQMQKDGIPQ</sequence>
<protein>
    <submittedName>
        <fullName evidence="1">Uncharacterized protein</fullName>
    </submittedName>
</protein>
<dbReference type="KEGG" id="pno:SNOG_06282"/>
<dbReference type="AlphaFoldDB" id="A0A7U2I211"/>
<dbReference type="Proteomes" id="UP000663193">
    <property type="component" value="Chromosome 9"/>
</dbReference>
<dbReference type="OMA" id="YQRIPGF"/>
<evidence type="ECO:0000313" key="1">
    <source>
        <dbReference type="EMBL" id="QRC98923.1"/>
    </source>
</evidence>
<dbReference type="OrthoDB" id="2896006at2759"/>
<organism evidence="1 2">
    <name type="scientific">Phaeosphaeria nodorum (strain SN15 / ATCC MYA-4574 / FGSC 10173)</name>
    <name type="common">Glume blotch fungus</name>
    <name type="synonym">Parastagonospora nodorum</name>
    <dbReference type="NCBI Taxonomy" id="321614"/>
    <lineage>
        <taxon>Eukaryota</taxon>
        <taxon>Fungi</taxon>
        <taxon>Dikarya</taxon>
        <taxon>Ascomycota</taxon>
        <taxon>Pezizomycotina</taxon>
        <taxon>Dothideomycetes</taxon>
        <taxon>Pleosporomycetidae</taxon>
        <taxon>Pleosporales</taxon>
        <taxon>Pleosporineae</taxon>
        <taxon>Phaeosphaeriaceae</taxon>
        <taxon>Parastagonospora</taxon>
    </lineage>
</organism>
<dbReference type="RefSeq" id="XP_001796659.1">
    <property type="nucleotide sequence ID" value="XM_001796607.1"/>
</dbReference>
<gene>
    <name evidence="1" type="ORF">JI435_062820</name>
</gene>
<keyword evidence="2" id="KW-1185">Reference proteome</keyword>
<evidence type="ECO:0000313" key="2">
    <source>
        <dbReference type="Proteomes" id="UP000663193"/>
    </source>
</evidence>